<sequence length="132" mass="15362">MKSKLRKITINNLIYLYVVTDKYHHQTSTNTLTIKIFLAGHKQTPLIIDFLTLDHIYMGQVLKSGIKMYNYNRSEEEIVNLNEPKYIRELILLGRAKGWEGANKVEKQNGLHYLETLGYDVNILLPIEKAIE</sequence>
<name>A0A1N7IMA9_9FLAO</name>
<evidence type="ECO:0000313" key="3">
    <source>
        <dbReference type="Proteomes" id="UP000186106"/>
    </source>
</evidence>
<gene>
    <name evidence="1" type="ORF">EG359_02260</name>
    <name evidence="2" type="ORF">SAMN05421768_10674</name>
</gene>
<evidence type="ECO:0000313" key="1">
    <source>
        <dbReference type="EMBL" id="AZA98498.1"/>
    </source>
</evidence>
<dbReference type="KEGG" id="cjt:EG359_02260"/>
<reference evidence="2 3" key="1">
    <citation type="submission" date="2017-01" db="EMBL/GenBank/DDBJ databases">
        <authorList>
            <person name="Mah S.A."/>
            <person name="Swanson W.J."/>
            <person name="Moy G.W."/>
            <person name="Vacquier V.D."/>
        </authorList>
    </citation>
    <scope>NUCLEOTIDE SEQUENCE [LARGE SCALE GENOMIC DNA]</scope>
    <source>
        <strain evidence="2 3">DSM 16927</strain>
    </source>
</reference>
<organism evidence="2 3">
    <name type="scientific">Chryseobacterium joostei</name>
    <dbReference type="NCBI Taxonomy" id="112234"/>
    <lineage>
        <taxon>Bacteria</taxon>
        <taxon>Pseudomonadati</taxon>
        <taxon>Bacteroidota</taxon>
        <taxon>Flavobacteriia</taxon>
        <taxon>Flavobacteriales</taxon>
        <taxon>Weeksellaceae</taxon>
        <taxon>Chryseobacterium group</taxon>
        <taxon>Chryseobacterium</taxon>
    </lineage>
</organism>
<dbReference type="Proteomes" id="UP000279541">
    <property type="component" value="Chromosome"/>
</dbReference>
<evidence type="ECO:0000313" key="2">
    <source>
        <dbReference type="EMBL" id="SIS38204.1"/>
    </source>
</evidence>
<dbReference type="Proteomes" id="UP000186106">
    <property type="component" value="Unassembled WGS sequence"/>
</dbReference>
<dbReference type="EMBL" id="FTNZ01000006">
    <property type="protein sequence ID" value="SIS38204.1"/>
    <property type="molecule type" value="Genomic_DNA"/>
</dbReference>
<dbReference type="STRING" id="112234.SAMN05421768_10674"/>
<proteinExistence type="predicted"/>
<reference evidence="1 4" key="2">
    <citation type="submission" date="2018-11" db="EMBL/GenBank/DDBJ databases">
        <title>Proposal to divide the Flavobacteriaceae and reorganize its genera based on Amino Acid Identity values calculated from whole genome sequences.</title>
        <authorList>
            <person name="Nicholson A.C."/>
            <person name="Gulvik C.A."/>
            <person name="Whitney A.M."/>
            <person name="Humrighouse B.W."/>
            <person name="Bell M."/>
            <person name="Holmes B."/>
            <person name="Steigerwalt A.G."/>
            <person name="Villarma A."/>
            <person name="Sheth M."/>
            <person name="Batra D."/>
            <person name="Pryor J."/>
            <person name="Bernardet J.-F."/>
            <person name="Hugo C."/>
            <person name="Kampfer P."/>
            <person name="Newman J."/>
            <person name="McQuiston J.R."/>
        </authorList>
    </citation>
    <scope>NUCLEOTIDE SEQUENCE [LARGE SCALE GENOMIC DNA]</scope>
    <source>
        <strain evidence="1 4">DSM 16927</strain>
    </source>
</reference>
<protein>
    <submittedName>
        <fullName evidence="2">Uncharacterized protein</fullName>
    </submittedName>
</protein>
<keyword evidence="4" id="KW-1185">Reference proteome</keyword>
<evidence type="ECO:0000313" key="4">
    <source>
        <dbReference type="Proteomes" id="UP000279541"/>
    </source>
</evidence>
<dbReference type="OrthoDB" id="2625026at2"/>
<dbReference type="EMBL" id="CP033926">
    <property type="protein sequence ID" value="AZA98498.1"/>
    <property type="molecule type" value="Genomic_DNA"/>
</dbReference>
<dbReference type="RefSeq" id="WP_076355425.1">
    <property type="nucleotide sequence ID" value="NZ_CP033926.1"/>
</dbReference>
<accession>A0A1N7IMA9</accession>
<dbReference type="AlphaFoldDB" id="A0A1N7IMA9"/>